<reference evidence="1 2" key="1">
    <citation type="journal article" date="2010" name="J. Bacteriol.">
        <title>Comparative genomic characterization of Actinobacillus pleuropneumoniae.</title>
        <authorList>
            <person name="Xu Z."/>
            <person name="Chen X."/>
            <person name="Li L."/>
            <person name="Li T."/>
            <person name="Wang S."/>
            <person name="Chen H."/>
            <person name="Zhou R."/>
        </authorList>
    </citation>
    <scope>NUCLEOTIDE SEQUENCE [LARGE SCALE GENOMIC DNA]</scope>
    <source>
        <strain evidence="1 2">Femo</strain>
    </source>
</reference>
<evidence type="ECO:0000313" key="2">
    <source>
        <dbReference type="Proteomes" id="UP000005341"/>
    </source>
</evidence>
<evidence type="ECO:0000313" key="1">
    <source>
        <dbReference type="EMBL" id="EFM92177.1"/>
    </source>
</evidence>
<sequence length="46" mass="5241">MINSLDRNYKMQFKLTCNEDKLQLSIKIDVGIILALIALASQYLTP</sequence>
<protein>
    <submittedName>
        <fullName evidence="1">Uncharacterized protein</fullName>
    </submittedName>
</protein>
<comment type="caution">
    <text evidence="1">The sequence shown here is derived from an EMBL/GenBank/DDBJ whole genome shotgun (WGS) entry which is preliminary data.</text>
</comment>
<accession>A0A828PUC4</accession>
<gene>
    <name evidence="1" type="ORF">appser6_7570</name>
</gene>
<proteinExistence type="predicted"/>
<name>A0A828PUC4_ACTPL</name>
<dbReference type="AlphaFoldDB" id="A0A828PUC4"/>
<dbReference type="Proteomes" id="UP000005341">
    <property type="component" value="Unassembled WGS sequence"/>
</dbReference>
<dbReference type="EMBL" id="ADOG01000011">
    <property type="protein sequence ID" value="EFM92177.1"/>
    <property type="molecule type" value="Genomic_DNA"/>
</dbReference>
<organism evidence="1 2">
    <name type="scientific">Actinobacillus pleuropneumoniae serovar 6 str. Femo</name>
    <dbReference type="NCBI Taxonomy" id="754256"/>
    <lineage>
        <taxon>Bacteria</taxon>
        <taxon>Pseudomonadati</taxon>
        <taxon>Pseudomonadota</taxon>
        <taxon>Gammaproteobacteria</taxon>
        <taxon>Pasteurellales</taxon>
        <taxon>Pasteurellaceae</taxon>
        <taxon>Actinobacillus</taxon>
    </lineage>
</organism>